<proteinExistence type="predicted"/>
<organism evidence="1 2">
    <name type="scientific">Linum tenue</name>
    <dbReference type="NCBI Taxonomy" id="586396"/>
    <lineage>
        <taxon>Eukaryota</taxon>
        <taxon>Viridiplantae</taxon>
        <taxon>Streptophyta</taxon>
        <taxon>Embryophyta</taxon>
        <taxon>Tracheophyta</taxon>
        <taxon>Spermatophyta</taxon>
        <taxon>Magnoliopsida</taxon>
        <taxon>eudicotyledons</taxon>
        <taxon>Gunneridae</taxon>
        <taxon>Pentapetalae</taxon>
        <taxon>rosids</taxon>
        <taxon>fabids</taxon>
        <taxon>Malpighiales</taxon>
        <taxon>Linaceae</taxon>
        <taxon>Linum</taxon>
    </lineage>
</organism>
<dbReference type="AlphaFoldDB" id="A0AAV0J083"/>
<accession>A0AAV0J083</accession>
<name>A0AAV0J083_9ROSI</name>
<gene>
    <name evidence="1" type="ORF">LITE_LOCUS11972</name>
</gene>
<reference evidence="1" key="1">
    <citation type="submission" date="2022-08" db="EMBL/GenBank/DDBJ databases">
        <authorList>
            <person name="Gutierrez-Valencia J."/>
        </authorList>
    </citation>
    <scope>NUCLEOTIDE SEQUENCE</scope>
</reference>
<dbReference type="Proteomes" id="UP001154282">
    <property type="component" value="Unassembled WGS sequence"/>
</dbReference>
<comment type="caution">
    <text evidence="1">The sequence shown here is derived from an EMBL/GenBank/DDBJ whole genome shotgun (WGS) entry which is preliminary data.</text>
</comment>
<protein>
    <submittedName>
        <fullName evidence="1">Uncharacterized protein</fullName>
    </submittedName>
</protein>
<dbReference type="EMBL" id="CAMGYJ010000004">
    <property type="protein sequence ID" value="CAI0403295.1"/>
    <property type="molecule type" value="Genomic_DNA"/>
</dbReference>
<evidence type="ECO:0000313" key="2">
    <source>
        <dbReference type="Proteomes" id="UP001154282"/>
    </source>
</evidence>
<sequence>MFISYNKHKYFKFLAPLLP</sequence>
<evidence type="ECO:0000313" key="1">
    <source>
        <dbReference type="EMBL" id="CAI0403295.1"/>
    </source>
</evidence>
<keyword evidence="2" id="KW-1185">Reference proteome</keyword>